<dbReference type="InterPro" id="IPR041492">
    <property type="entry name" value="HAD_2"/>
</dbReference>
<dbReference type="PRINTS" id="PR00413">
    <property type="entry name" value="HADHALOGNASE"/>
</dbReference>
<dbReference type="RefSeq" id="WP_262064930.1">
    <property type="nucleotide sequence ID" value="NZ_JAMXOD010000002.1"/>
</dbReference>
<evidence type="ECO:0000313" key="2">
    <source>
        <dbReference type="Proteomes" id="UP001523566"/>
    </source>
</evidence>
<comment type="caution">
    <text evidence="1">The sequence shown here is derived from an EMBL/GenBank/DDBJ whole genome shotgun (WGS) entry which is preliminary data.</text>
</comment>
<dbReference type="InterPro" id="IPR006439">
    <property type="entry name" value="HAD-SF_hydro_IA"/>
</dbReference>
<accession>A0ABT1E5N4</accession>
<proteinExistence type="predicted"/>
<dbReference type="InterPro" id="IPR023214">
    <property type="entry name" value="HAD_sf"/>
</dbReference>
<organism evidence="1 2">
    <name type="scientific">Aequitasia blattaphilus</name>
    <dbReference type="NCBI Taxonomy" id="2949332"/>
    <lineage>
        <taxon>Bacteria</taxon>
        <taxon>Bacillati</taxon>
        <taxon>Bacillota</taxon>
        <taxon>Clostridia</taxon>
        <taxon>Lachnospirales</taxon>
        <taxon>Lachnospiraceae</taxon>
        <taxon>Aequitasia</taxon>
    </lineage>
</organism>
<dbReference type="Gene3D" id="3.40.50.1000">
    <property type="entry name" value="HAD superfamily/HAD-like"/>
    <property type="match status" value="1"/>
</dbReference>
<dbReference type="Proteomes" id="UP001523566">
    <property type="component" value="Unassembled WGS sequence"/>
</dbReference>
<gene>
    <name evidence="1" type="ORF">NK125_01800</name>
</gene>
<keyword evidence="1" id="KW-0378">Hydrolase</keyword>
<keyword evidence="2" id="KW-1185">Reference proteome</keyword>
<sequence length="234" mass="27362">MKTVLFDLDGTILPIDQEEFIQKYFQKITSRIAKEKQMDPEHLTKVIWSGTKGMVKNDGTKMNRDCFYEIFEELTGEKTEDFEPAFDDFYEREFDELKEIMKESYNSKKMIARLKEKGHKIILATAPVFPRVAVNTRLSWVGLSVNDFDYVTSYENSSYCKPSKKYYQEILERNHAEVEDCVMIGNNVREDMVAKELGMEVFLLTDFLENPEDQDISQYRNGNAEDLLAFVESL</sequence>
<dbReference type="SFLD" id="SFLDG01129">
    <property type="entry name" value="C1.5:_HAD__Beta-PGM__Phosphata"/>
    <property type="match status" value="1"/>
</dbReference>
<protein>
    <submittedName>
        <fullName evidence="1">HAD family hydrolase</fullName>
    </submittedName>
</protein>
<name>A0ABT1E5N4_9FIRM</name>
<evidence type="ECO:0000313" key="1">
    <source>
        <dbReference type="EMBL" id="MCP1101146.1"/>
    </source>
</evidence>
<dbReference type="Pfam" id="PF13419">
    <property type="entry name" value="HAD_2"/>
    <property type="match status" value="1"/>
</dbReference>
<dbReference type="SUPFAM" id="SSF56784">
    <property type="entry name" value="HAD-like"/>
    <property type="match status" value="1"/>
</dbReference>
<dbReference type="PANTHER" id="PTHR43434:SF1">
    <property type="entry name" value="PHOSPHOGLYCOLATE PHOSPHATASE"/>
    <property type="match status" value="1"/>
</dbReference>
<dbReference type="SFLD" id="SFLDS00003">
    <property type="entry name" value="Haloacid_Dehalogenase"/>
    <property type="match status" value="1"/>
</dbReference>
<dbReference type="InterPro" id="IPR036412">
    <property type="entry name" value="HAD-like_sf"/>
</dbReference>
<dbReference type="PANTHER" id="PTHR43434">
    <property type="entry name" value="PHOSPHOGLYCOLATE PHOSPHATASE"/>
    <property type="match status" value="1"/>
</dbReference>
<dbReference type="GO" id="GO:0016787">
    <property type="term" value="F:hydrolase activity"/>
    <property type="evidence" value="ECO:0007669"/>
    <property type="project" value="UniProtKB-KW"/>
</dbReference>
<dbReference type="EMBL" id="JAMZFW010000002">
    <property type="protein sequence ID" value="MCP1101146.1"/>
    <property type="molecule type" value="Genomic_DNA"/>
</dbReference>
<dbReference type="InterPro" id="IPR050155">
    <property type="entry name" value="HAD-like_hydrolase_sf"/>
</dbReference>
<reference evidence="1 2" key="1">
    <citation type="journal article" date="2022" name="Genome Biol. Evol.">
        <title>Host diet, physiology and behaviors set the stage for Lachnospiraceae cladogenesis.</title>
        <authorList>
            <person name="Vera-Ponce De Leon A."/>
            <person name="Schneider M."/>
            <person name="Jahnes B.C."/>
            <person name="Sadowski V."/>
            <person name="Camuy-Velez L.A."/>
            <person name="Duan J."/>
            <person name="Sabree Z.L."/>
        </authorList>
    </citation>
    <scope>NUCLEOTIDE SEQUENCE [LARGE SCALE GENOMIC DNA]</scope>
    <source>
        <strain evidence="1 2">PAL113</strain>
    </source>
</reference>